<keyword evidence="3 10" id="KW-0812">Transmembrane</keyword>
<feature type="non-terminal residue" evidence="12">
    <location>
        <position position="450"/>
    </location>
</feature>
<keyword evidence="7" id="KW-0560">Oxidoreductase</keyword>
<dbReference type="SFLD" id="SFLDG01168">
    <property type="entry name" value="Ferric_reductase_subgroup_(FRE"/>
    <property type="match status" value="1"/>
</dbReference>
<dbReference type="GO" id="GO:0005886">
    <property type="term" value="C:plasma membrane"/>
    <property type="evidence" value="ECO:0007669"/>
    <property type="project" value="TreeGrafter"/>
</dbReference>
<dbReference type="STRING" id="983967.A0A1E4T450"/>
<dbReference type="SFLD" id="SFLDS00052">
    <property type="entry name" value="Ferric_Reductase_Domain"/>
    <property type="match status" value="1"/>
</dbReference>
<dbReference type="InterPro" id="IPR050369">
    <property type="entry name" value="RBOH/FRE"/>
</dbReference>
<proteinExistence type="predicted"/>
<dbReference type="GO" id="GO:0033215">
    <property type="term" value="P:reductive iron assimilation"/>
    <property type="evidence" value="ECO:0007669"/>
    <property type="project" value="TreeGrafter"/>
</dbReference>
<keyword evidence="13" id="KW-1185">Reference proteome</keyword>
<evidence type="ECO:0000259" key="11">
    <source>
        <dbReference type="Pfam" id="PF01794"/>
    </source>
</evidence>
<feature type="transmembrane region" description="Helical" evidence="10">
    <location>
        <begin position="46"/>
        <end position="64"/>
    </location>
</feature>
<dbReference type="PANTHER" id="PTHR11972">
    <property type="entry name" value="NADPH OXIDASE"/>
    <property type="match status" value="1"/>
</dbReference>
<keyword evidence="8" id="KW-0406">Ion transport</keyword>
<protein>
    <recommendedName>
        <fullName evidence="11">Ferric oxidoreductase domain-containing protein</fullName>
    </recommendedName>
</protein>
<keyword evidence="9 10" id="KW-0472">Membrane</keyword>
<gene>
    <name evidence="12" type="ORF">CANARDRAFT_196762</name>
</gene>
<comment type="subcellular location">
    <subcellularLocation>
        <location evidence="1">Membrane</location>
        <topology evidence="1">Multi-pass membrane protein</topology>
    </subcellularLocation>
</comment>
<feature type="transmembrane region" description="Helical" evidence="10">
    <location>
        <begin position="124"/>
        <end position="143"/>
    </location>
</feature>
<feature type="domain" description="Ferric oxidoreductase" evidence="11">
    <location>
        <begin position="128"/>
        <end position="240"/>
    </location>
</feature>
<evidence type="ECO:0000256" key="2">
    <source>
        <dbReference type="ARBA" id="ARBA00022630"/>
    </source>
</evidence>
<sequence length="450" mass="52454">MTSIVTHIQTIIAWILDSISDWIPRIPPKSVSDSRKELRKRLTLEYGYYTFIITIVFILLIPYWNRAPNYFVKLYSRLVSNIDYSRARNNWFTLNLQVIKIIVFWSVALSLLSLLQLNSDVQFLAARLGRVATYCLPTILFLTLRPSPLPHTLYLSLLPIHKWLSRLVILQSLGHTFLYIIFFIERGTIQKIWRIDNLNGVVAMVSFLLIMITSLPPFRRSVYNFFFIIHYLSSWIIIITLYFHVRPSIPYITALNASILIYQIYYRFKITTISWIETTEISNNLLLVSIPNESIKLKSNIPGCHIRMINYNNSIIQRLKTLFVPIQHPYTLTTLPIDNSQKLVVRKGTFELTENKKYLITGVYKPHLQFLKPSPYQSNQLIFQTAVKKCLIVVGGSAISFAIPILRTLNYNGSMVKIVWVIRNHQDLKILDYFKNVFVNDDCIDVYMTG</sequence>
<evidence type="ECO:0000256" key="8">
    <source>
        <dbReference type="ARBA" id="ARBA00023065"/>
    </source>
</evidence>
<evidence type="ECO:0000256" key="9">
    <source>
        <dbReference type="ARBA" id="ARBA00023136"/>
    </source>
</evidence>
<feature type="transmembrane region" description="Helical" evidence="10">
    <location>
        <begin position="196"/>
        <end position="216"/>
    </location>
</feature>
<dbReference type="SFLD" id="SFLDF00463">
    <property type="entry name" value="AIM14"/>
    <property type="match status" value="1"/>
</dbReference>
<evidence type="ECO:0000256" key="10">
    <source>
        <dbReference type="SAM" id="Phobius"/>
    </source>
</evidence>
<feature type="transmembrane region" description="Helical" evidence="10">
    <location>
        <begin position="222"/>
        <end position="242"/>
    </location>
</feature>
<keyword evidence="5" id="KW-0249">Electron transport</keyword>
<evidence type="ECO:0000256" key="4">
    <source>
        <dbReference type="ARBA" id="ARBA00022827"/>
    </source>
</evidence>
<evidence type="ECO:0000256" key="5">
    <source>
        <dbReference type="ARBA" id="ARBA00022982"/>
    </source>
</evidence>
<evidence type="ECO:0000256" key="6">
    <source>
        <dbReference type="ARBA" id="ARBA00022989"/>
    </source>
</evidence>
<evidence type="ECO:0000256" key="3">
    <source>
        <dbReference type="ARBA" id="ARBA00022692"/>
    </source>
</evidence>
<keyword evidence="2" id="KW-0285">Flavoprotein</keyword>
<dbReference type="Proteomes" id="UP000094801">
    <property type="component" value="Unassembled WGS sequence"/>
</dbReference>
<feature type="transmembrane region" description="Helical" evidence="10">
    <location>
        <begin position="98"/>
        <end position="117"/>
    </location>
</feature>
<evidence type="ECO:0000313" key="13">
    <source>
        <dbReference type="Proteomes" id="UP000094801"/>
    </source>
</evidence>
<dbReference type="EMBL" id="KV453850">
    <property type="protein sequence ID" value="ODV86438.1"/>
    <property type="molecule type" value="Genomic_DNA"/>
</dbReference>
<dbReference type="Pfam" id="PF01794">
    <property type="entry name" value="Ferric_reduct"/>
    <property type="match status" value="1"/>
</dbReference>
<dbReference type="PANTHER" id="PTHR11972:SF178">
    <property type="entry name" value="FERRIC REDUCTASE TRANSMEMBRANE COMPONENT 8-RELATED"/>
    <property type="match status" value="1"/>
</dbReference>
<dbReference type="OrthoDB" id="10006946at2759"/>
<organism evidence="12 13">
    <name type="scientific">[Candida] arabinofermentans NRRL YB-2248</name>
    <dbReference type="NCBI Taxonomy" id="983967"/>
    <lineage>
        <taxon>Eukaryota</taxon>
        <taxon>Fungi</taxon>
        <taxon>Dikarya</taxon>
        <taxon>Ascomycota</taxon>
        <taxon>Saccharomycotina</taxon>
        <taxon>Pichiomycetes</taxon>
        <taxon>Pichiales</taxon>
        <taxon>Pichiaceae</taxon>
        <taxon>Ogataea</taxon>
        <taxon>Ogataea/Candida clade</taxon>
    </lineage>
</organism>
<evidence type="ECO:0000313" key="12">
    <source>
        <dbReference type="EMBL" id="ODV86438.1"/>
    </source>
</evidence>
<name>A0A1E4T450_9ASCO</name>
<dbReference type="InterPro" id="IPR013130">
    <property type="entry name" value="Fe3_Rdtase_TM_dom"/>
</dbReference>
<feature type="transmembrane region" description="Helical" evidence="10">
    <location>
        <begin position="163"/>
        <end position="184"/>
    </location>
</feature>
<evidence type="ECO:0000256" key="1">
    <source>
        <dbReference type="ARBA" id="ARBA00004141"/>
    </source>
</evidence>
<dbReference type="AlphaFoldDB" id="A0A1E4T450"/>
<keyword evidence="8" id="KW-0813">Transport</keyword>
<keyword evidence="4" id="KW-0274">FAD</keyword>
<accession>A0A1E4T450</accession>
<dbReference type="GO" id="GO:0000293">
    <property type="term" value="F:ferric-chelate reductase activity"/>
    <property type="evidence" value="ECO:0007669"/>
    <property type="project" value="TreeGrafter"/>
</dbReference>
<keyword evidence="6 10" id="KW-1133">Transmembrane helix</keyword>
<evidence type="ECO:0000256" key="7">
    <source>
        <dbReference type="ARBA" id="ARBA00023002"/>
    </source>
</evidence>
<reference evidence="13" key="1">
    <citation type="submission" date="2016-04" db="EMBL/GenBank/DDBJ databases">
        <title>Comparative genomics of biotechnologically important yeasts.</title>
        <authorList>
            <consortium name="DOE Joint Genome Institute"/>
            <person name="Riley R."/>
            <person name="Haridas S."/>
            <person name="Wolfe K.H."/>
            <person name="Lopes M.R."/>
            <person name="Hittinger C.T."/>
            <person name="Goker M."/>
            <person name="Salamov A."/>
            <person name="Wisecaver J."/>
            <person name="Long T.M."/>
            <person name="Aerts A.L."/>
            <person name="Barry K."/>
            <person name="Choi C."/>
            <person name="Clum A."/>
            <person name="Coughlan A.Y."/>
            <person name="Deshpande S."/>
            <person name="Douglass A.P."/>
            <person name="Hanson S.J."/>
            <person name="Klenk H.-P."/>
            <person name="Labutti K."/>
            <person name="Lapidus A."/>
            <person name="Lindquist E."/>
            <person name="Lipzen A."/>
            <person name="Meier-Kolthoff J.P."/>
            <person name="Ohm R.A."/>
            <person name="Otillar R.P."/>
            <person name="Pangilinan J."/>
            <person name="Peng Y."/>
            <person name="Rokas A."/>
            <person name="Rosa C.A."/>
            <person name="Scheuner C."/>
            <person name="Sibirny A.A."/>
            <person name="Slot J.C."/>
            <person name="Stielow J.B."/>
            <person name="Sun H."/>
            <person name="Kurtzman C.P."/>
            <person name="Blackwell M."/>
            <person name="Grigoriev I.V."/>
            <person name="Jeffries T.W."/>
        </authorList>
    </citation>
    <scope>NUCLEOTIDE SEQUENCE [LARGE SCALE GENOMIC DNA]</scope>
    <source>
        <strain evidence="13">NRRL YB-2248</strain>
    </source>
</reference>